<dbReference type="Proteomes" id="UP000321361">
    <property type="component" value="Unassembled WGS sequence"/>
</dbReference>
<dbReference type="InterPro" id="IPR003593">
    <property type="entry name" value="AAA+_ATPase"/>
</dbReference>
<protein>
    <recommendedName>
        <fullName evidence="6">ATP-dependent Clp protease ATP-binding subunit ClpX</fullName>
    </recommendedName>
</protein>
<dbReference type="GO" id="GO:0051603">
    <property type="term" value="P:proteolysis involved in protein catabolic process"/>
    <property type="evidence" value="ECO:0007669"/>
    <property type="project" value="TreeGrafter"/>
</dbReference>
<dbReference type="SUPFAM" id="SSF52540">
    <property type="entry name" value="P-loop containing nucleoside triphosphate hydrolases"/>
    <property type="match status" value="1"/>
</dbReference>
<keyword evidence="10" id="KW-0645">Protease</keyword>
<evidence type="ECO:0000256" key="3">
    <source>
        <dbReference type="ARBA" id="ARBA00022833"/>
    </source>
</evidence>
<dbReference type="AlphaFoldDB" id="A0A179EQ28"/>
<dbReference type="GO" id="GO:0140662">
    <property type="term" value="F:ATP-dependent protein folding chaperone"/>
    <property type="evidence" value="ECO:0007669"/>
    <property type="project" value="InterPro"/>
</dbReference>
<evidence type="ECO:0000256" key="2">
    <source>
        <dbReference type="ARBA" id="ARBA00022741"/>
    </source>
</evidence>
<comment type="similarity">
    <text evidence="6 7">Belongs to the ClpX chaperone family.</text>
</comment>
<comment type="subunit">
    <text evidence="6">Component of the ClpX-ClpP complex. Forms a hexameric ring that, in the presence of ATP, binds to fourteen ClpP subunits assembled into a disk-like structure with a central cavity, resembling the structure of eukaryotic proteasomes.</text>
</comment>
<dbReference type="Gene3D" id="1.10.8.60">
    <property type="match status" value="1"/>
</dbReference>
<proteinExistence type="inferred from homology"/>
<sequence>MYDNPSGNETVRCSFCGKTQEEVKKIVAGPGVYICNECIDLCKEIIDEEFYEEAVREFTEVPKPQEILDVLNDYVIGQDRAKRSLAVAVYNHYKRVNQQASDTSEDVELQKSNICLIGPTGSGKTFLAQTLAKTLNVPFAIADATSLTEAGYVGEDVENILLKLLQSADYNVERAEKGIIYIDEIDKIARKSENVSITRDVSGEGVQQALLKILEGTVASVPPQGGRKHPHQEFIQIDTTNVLFIVGGAFDGIETIVKNRMGEKTIGFGTNNQKISDEESVMQHIIPEDLLKFGLIPEFIGRLPVMAALEKLTTSDLVRILTEPKNALVKQYQKLLSLDDTELEFEPEALQAIANKAIERNTGARGLRSIIEEIMMDVMFDIPSDENIEKVIITKEAAELTGKPTIIYKDTEKKAG</sequence>
<dbReference type="GO" id="GO:0016887">
    <property type="term" value="F:ATP hydrolysis activity"/>
    <property type="evidence" value="ECO:0007669"/>
    <property type="project" value="InterPro"/>
</dbReference>
<dbReference type="GO" id="GO:0009376">
    <property type="term" value="C:HslUV protease complex"/>
    <property type="evidence" value="ECO:0007669"/>
    <property type="project" value="TreeGrafter"/>
</dbReference>
<dbReference type="SUPFAM" id="SSF57716">
    <property type="entry name" value="Glucocorticoid receptor-like (DNA-binding domain)"/>
    <property type="match status" value="1"/>
</dbReference>
<dbReference type="InterPro" id="IPR046425">
    <property type="entry name" value="ClpX_bact"/>
</dbReference>
<gene>
    <name evidence="6 9" type="primary">clpX</name>
    <name evidence="10" type="ORF">A6E74_09175</name>
    <name evidence="9" type="ORF">ETH01_10000</name>
</gene>
<dbReference type="FunFam" id="1.10.8.60:FF:000002">
    <property type="entry name" value="ATP-dependent Clp protease ATP-binding subunit ClpX"/>
    <property type="match status" value="1"/>
</dbReference>
<dbReference type="InterPro" id="IPR059188">
    <property type="entry name" value="Znf_CLPX-like"/>
</dbReference>
<dbReference type="SMART" id="SM00994">
    <property type="entry name" value="zf-C4_ClpX"/>
    <property type="match status" value="1"/>
</dbReference>
<dbReference type="InterPro" id="IPR003959">
    <property type="entry name" value="ATPase_AAA_core"/>
</dbReference>
<dbReference type="GO" id="GO:0005524">
    <property type="term" value="F:ATP binding"/>
    <property type="evidence" value="ECO:0007669"/>
    <property type="project" value="UniProtKB-UniRule"/>
</dbReference>
<feature type="binding site" evidence="6 7">
    <location>
        <position position="16"/>
    </location>
    <ligand>
        <name>Zn(2+)</name>
        <dbReference type="ChEBI" id="CHEBI:29105"/>
    </ligand>
</feature>
<dbReference type="KEGG" id="eth:CK496_05150"/>
<dbReference type="GO" id="GO:0051082">
    <property type="term" value="F:unfolded protein binding"/>
    <property type="evidence" value="ECO:0007669"/>
    <property type="project" value="UniProtKB-UniRule"/>
</dbReference>
<keyword evidence="5 6" id="KW-0143">Chaperone</keyword>
<name>A0A179EQ28_ENTTH</name>
<dbReference type="PROSITE" id="PS51902">
    <property type="entry name" value="CLPX_ZB"/>
    <property type="match status" value="1"/>
</dbReference>
<dbReference type="InterPro" id="IPR027417">
    <property type="entry name" value="P-loop_NTPase"/>
</dbReference>
<reference evidence="10 11" key="1">
    <citation type="submission" date="2016-04" db="EMBL/GenBank/DDBJ databases">
        <title>Draft genome of an Enterococcus thailandicus strain isolated from bovine feces.</title>
        <authorList>
            <person name="Beukers A.G."/>
            <person name="Zaheer R."/>
            <person name="Goji N."/>
            <person name="Cook S.R."/>
            <person name="Amoako K."/>
            <person name="Chaves A.V."/>
            <person name="Ward M.P."/>
            <person name="Mcallister T.A."/>
        </authorList>
    </citation>
    <scope>NUCLEOTIDE SEQUENCE [LARGE SCALE GENOMIC DNA]</scope>
    <source>
        <strain evidence="10 11">F0711D 46</strain>
    </source>
</reference>
<feature type="binding site" evidence="6 7">
    <location>
        <position position="13"/>
    </location>
    <ligand>
        <name>Zn(2+)</name>
        <dbReference type="ChEBI" id="CHEBI:29105"/>
    </ligand>
</feature>
<dbReference type="Pfam" id="PF07724">
    <property type="entry name" value="AAA_2"/>
    <property type="match status" value="1"/>
</dbReference>
<evidence type="ECO:0000256" key="5">
    <source>
        <dbReference type="ARBA" id="ARBA00023186"/>
    </source>
</evidence>
<dbReference type="Pfam" id="PF06689">
    <property type="entry name" value="zf-C4_ClpX"/>
    <property type="match status" value="1"/>
</dbReference>
<evidence type="ECO:0000259" key="8">
    <source>
        <dbReference type="PROSITE" id="PS51902"/>
    </source>
</evidence>
<dbReference type="Gene3D" id="3.40.50.300">
    <property type="entry name" value="P-loop containing nucleotide triphosphate hydrolases"/>
    <property type="match status" value="1"/>
</dbReference>
<evidence type="ECO:0000313" key="11">
    <source>
        <dbReference type="Proteomes" id="UP000078516"/>
    </source>
</evidence>
<dbReference type="CDD" id="cd19497">
    <property type="entry name" value="RecA-like_ClpX"/>
    <property type="match status" value="1"/>
</dbReference>
<dbReference type="InterPro" id="IPR050052">
    <property type="entry name" value="ATP-dep_Clp_protease_ClpX"/>
</dbReference>
<dbReference type="NCBIfam" id="NF003745">
    <property type="entry name" value="PRK05342.1"/>
    <property type="match status" value="1"/>
</dbReference>
<feature type="binding site" evidence="6 7">
    <location>
        <position position="35"/>
    </location>
    <ligand>
        <name>Zn(2+)</name>
        <dbReference type="ChEBI" id="CHEBI:29105"/>
    </ligand>
</feature>
<reference evidence="9 12" key="2">
    <citation type="submission" date="2019-07" db="EMBL/GenBank/DDBJ databases">
        <title>Whole genome shotgun sequence of Enterococcus thailandicus NBRC 101867.</title>
        <authorList>
            <person name="Hosoyama A."/>
            <person name="Uohara A."/>
            <person name="Ohji S."/>
            <person name="Ichikawa N."/>
        </authorList>
    </citation>
    <scope>NUCLEOTIDE SEQUENCE [LARGE SCALE GENOMIC DNA]</scope>
    <source>
        <strain evidence="9 12">NBRC 101867</strain>
    </source>
</reference>
<evidence type="ECO:0000313" key="9">
    <source>
        <dbReference type="EMBL" id="GEK36713.1"/>
    </source>
</evidence>
<evidence type="ECO:0000256" key="1">
    <source>
        <dbReference type="ARBA" id="ARBA00022723"/>
    </source>
</evidence>
<keyword evidence="2 6" id="KW-0547">Nucleotide-binding</keyword>
<feature type="binding site" evidence="6 7">
    <location>
        <position position="38"/>
    </location>
    <ligand>
        <name>Zn(2+)</name>
        <dbReference type="ChEBI" id="CHEBI:29105"/>
    </ligand>
</feature>
<dbReference type="PANTHER" id="PTHR48102:SF7">
    <property type="entry name" value="ATP-DEPENDENT CLP PROTEASE ATP-BINDING SUBUNIT CLPX-LIKE, MITOCHONDRIAL"/>
    <property type="match status" value="1"/>
</dbReference>
<keyword evidence="11" id="KW-1185">Reference proteome</keyword>
<comment type="caution">
    <text evidence="10">The sequence shown here is derived from an EMBL/GenBank/DDBJ whole genome shotgun (WGS) entry which is preliminary data.</text>
</comment>
<keyword evidence="1 6" id="KW-0479">Metal-binding</keyword>
<dbReference type="Gene3D" id="6.20.220.10">
    <property type="entry name" value="ClpX chaperone, C4-type zinc finger domain"/>
    <property type="match status" value="1"/>
</dbReference>
<comment type="function">
    <text evidence="6">ATP-dependent specificity component of the Clp protease. It directs the protease to specific substrates. Can perform chaperone functions in the absence of ClpP.</text>
</comment>
<keyword evidence="10" id="KW-0378">Hydrolase</keyword>
<dbReference type="EMBL" id="BJUG01000004">
    <property type="protein sequence ID" value="GEK36713.1"/>
    <property type="molecule type" value="Genomic_DNA"/>
</dbReference>
<evidence type="ECO:0000313" key="10">
    <source>
        <dbReference type="EMBL" id="OAQ55284.1"/>
    </source>
</evidence>
<dbReference type="GO" id="GO:0051301">
    <property type="term" value="P:cell division"/>
    <property type="evidence" value="ECO:0007669"/>
    <property type="project" value="TreeGrafter"/>
</dbReference>
<dbReference type="PATRIC" id="fig|417368.6.peg.1601"/>
<evidence type="ECO:0000256" key="6">
    <source>
        <dbReference type="HAMAP-Rule" id="MF_00175"/>
    </source>
</evidence>
<organism evidence="10 11">
    <name type="scientific">Enterococcus thailandicus</name>
    <dbReference type="NCBI Taxonomy" id="417368"/>
    <lineage>
        <taxon>Bacteria</taxon>
        <taxon>Bacillati</taxon>
        <taxon>Bacillota</taxon>
        <taxon>Bacilli</taxon>
        <taxon>Lactobacillales</taxon>
        <taxon>Enterococcaceae</taxon>
        <taxon>Enterococcus</taxon>
    </lineage>
</organism>
<keyword evidence="3 6" id="KW-0862">Zinc</keyword>
<dbReference type="FunFam" id="3.40.50.300:FF:000005">
    <property type="entry name" value="ATP-dependent Clp protease ATP-binding subunit ClpX"/>
    <property type="match status" value="1"/>
</dbReference>
<dbReference type="EMBL" id="LWMN01000014">
    <property type="protein sequence ID" value="OAQ55284.1"/>
    <property type="molecule type" value="Genomic_DNA"/>
</dbReference>
<dbReference type="RefSeq" id="WP_067484321.1">
    <property type="nucleotide sequence ID" value="NZ_BJUG01000004.1"/>
</dbReference>
<evidence type="ECO:0000256" key="4">
    <source>
        <dbReference type="ARBA" id="ARBA00022840"/>
    </source>
</evidence>
<feature type="binding site" evidence="6">
    <location>
        <begin position="119"/>
        <end position="126"/>
    </location>
    <ligand>
        <name>ATP</name>
        <dbReference type="ChEBI" id="CHEBI:30616"/>
    </ligand>
</feature>
<dbReference type="SMART" id="SM01086">
    <property type="entry name" value="ClpB_D2-small"/>
    <property type="match status" value="1"/>
</dbReference>
<dbReference type="InterPro" id="IPR019489">
    <property type="entry name" value="Clp_ATPase_C"/>
</dbReference>
<dbReference type="GO" id="GO:0008233">
    <property type="term" value="F:peptidase activity"/>
    <property type="evidence" value="ECO:0007669"/>
    <property type="project" value="UniProtKB-KW"/>
</dbReference>
<keyword evidence="4 6" id="KW-0067">ATP-binding</keyword>
<dbReference type="GO" id="GO:0046983">
    <property type="term" value="F:protein dimerization activity"/>
    <property type="evidence" value="ECO:0007669"/>
    <property type="project" value="UniProtKB-UniRule"/>
</dbReference>
<evidence type="ECO:0000313" key="12">
    <source>
        <dbReference type="Proteomes" id="UP000321361"/>
    </source>
</evidence>
<dbReference type="InterPro" id="IPR038366">
    <property type="entry name" value="Znf_CppX_C4_sf"/>
</dbReference>
<dbReference type="GO" id="GO:0008270">
    <property type="term" value="F:zinc ion binding"/>
    <property type="evidence" value="ECO:0007669"/>
    <property type="project" value="UniProtKB-UniRule"/>
</dbReference>
<dbReference type="SMART" id="SM00382">
    <property type="entry name" value="AAA"/>
    <property type="match status" value="1"/>
</dbReference>
<dbReference type="OrthoDB" id="9804062at2"/>
<accession>A0A179EQ28</accession>
<feature type="domain" description="ClpX-type ZB" evidence="8">
    <location>
        <begin position="1"/>
        <end position="54"/>
    </location>
</feature>
<evidence type="ECO:0000256" key="7">
    <source>
        <dbReference type="PROSITE-ProRule" id="PRU01250"/>
    </source>
</evidence>
<dbReference type="GeneID" id="77487023"/>
<dbReference type="InterPro" id="IPR010603">
    <property type="entry name" value="Znf_CppX_C4"/>
</dbReference>
<dbReference type="Proteomes" id="UP000078516">
    <property type="component" value="Unassembled WGS sequence"/>
</dbReference>
<dbReference type="PANTHER" id="PTHR48102">
    <property type="entry name" value="ATP-DEPENDENT CLP PROTEASE ATP-BINDING SUBUNIT CLPX-LIKE, MITOCHONDRIAL-RELATED"/>
    <property type="match status" value="1"/>
</dbReference>
<dbReference type="Pfam" id="PF10431">
    <property type="entry name" value="ClpB_D2-small"/>
    <property type="match status" value="1"/>
</dbReference>
<dbReference type="NCBIfam" id="TIGR00382">
    <property type="entry name" value="clpX"/>
    <property type="match status" value="1"/>
</dbReference>
<dbReference type="HAMAP" id="MF_00175">
    <property type="entry name" value="ClpX"/>
    <property type="match status" value="1"/>
</dbReference>
<dbReference type="InterPro" id="IPR004487">
    <property type="entry name" value="Clp_protease_ATP-bd_su_ClpX"/>
</dbReference>